<dbReference type="HOGENOM" id="CLU_969723_0_0_1"/>
<gene>
    <name evidence="2" type="ORF">AUEXF2481DRAFT_422885</name>
</gene>
<feature type="region of interest" description="Disordered" evidence="1">
    <location>
        <begin position="108"/>
        <end position="152"/>
    </location>
</feature>
<evidence type="ECO:0000256" key="1">
    <source>
        <dbReference type="SAM" id="MobiDB-lite"/>
    </source>
</evidence>
<reference evidence="2 3" key="1">
    <citation type="journal article" date="2014" name="BMC Genomics">
        <title>Genome sequencing of four Aureobasidium pullulans varieties: biotechnological potential, stress tolerance, and description of new species.</title>
        <authorList>
            <person name="Gostin Ar C."/>
            <person name="Ohm R.A."/>
            <person name="Kogej T."/>
            <person name="Sonjak S."/>
            <person name="Turk M."/>
            <person name="Zajc J."/>
            <person name="Zalar P."/>
            <person name="Grube M."/>
            <person name="Sun H."/>
            <person name="Han J."/>
            <person name="Sharma A."/>
            <person name="Chiniquy J."/>
            <person name="Ngan C.Y."/>
            <person name="Lipzen A."/>
            <person name="Barry K."/>
            <person name="Grigoriev I.V."/>
            <person name="Gunde-Cimerman N."/>
        </authorList>
    </citation>
    <scope>NUCLEOTIDE SEQUENCE [LARGE SCALE GENOMIC DNA]</scope>
    <source>
        <strain evidence="2 3">EXF-2481</strain>
    </source>
</reference>
<dbReference type="GeneID" id="25367103"/>
<dbReference type="EMBL" id="KL584770">
    <property type="protein sequence ID" value="KEQ92563.1"/>
    <property type="molecule type" value="Genomic_DNA"/>
</dbReference>
<evidence type="ECO:0000313" key="2">
    <source>
        <dbReference type="EMBL" id="KEQ92563.1"/>
    </source>
</evidence>
<dbReference type="Proteomes" id="UP000030641">
    <property type="component" value="Unassembled WGS sequence"/>
</dbReference>
<protein>
    <submittedName>
        <fullName evidence="2">Uncharacterized protein</fullName>
    </submittedName>
</protein>
<proteinExistence type="predicted"/>
<feature type="compositionally biased region" description="Pro residues" evidence="1">
    <location>
        <begin position="120"/>
        <end position="135"/>
    </location>
</feature>
<feature type="compositionally biased region" description="Low complexity" evidence="1">
    <location>
        <begin position="108"/>
        <end position="119"/>
    </location>
</feature>
<evidence type="ECO:0000313" key="3">
    <source>
        <dbReference type="Proteomes" id="UP000030641"/>
    </source>
</evidence>
<accession>A0A074Y448</accession>
<dbReference type="RefSeq" id="XP_013341075.1">
    <property type="nucleotide sequence ID" value="XM_013485621.1"/>
</dbReference>
<keyword evidence="3" id="KW-1185">Reference proteome</keyword>
<name>A0A074Y448_AURSE</name>
<dbReference type="AlphaFoldDB" id="A0A074Y448"/>
<dbReference type="OrthoDB" id="3918149at2759"/>
<dbReference type="InParanoid" id="A0A074Y448"/>
<organism evidence="2 3">
    <name type="scientific">Aureobasidium subglaciale (strain EXF-2481)</name>
    <name type="common">Aureobasidium pullulans var. subglaciale</name>
    <dbReference type="NCBI Taxonomy" id="1043005"/>
    <lineage>
        <taxon>Eukaryota</taxon>
        <taxon>Fungi</taxon>
        <taxon>Dikarya</taxon>
        <taxon>Ascomycota</taxon>
        <taxon>Pezizomycotina</taxon>
        <taxon>Dothideomycetes</taxon>
        <taxon>Dothideomycetidae</taxon>
        <taxon>Dothideales</taxon>
        <taxon>Saccotheciaceae</taxon>
        <taxon>Aureobasidium</taxon>
    </lineage>
</organism>
<sequence>MTYFTVTQLCADCCRAMNDAAQDVEPPVTPQPHHPNDTDRLHPAIPTYDFSEAETMQTTHALTLPGIVARDLYRAQIPADVVRLAPVPDQLLTQQLAEIDAAKNAIPVTTPQVSTTSTPSKPPTTVPEPDTPPPTYNDATTATPPPPIRVPQPSQIEAVDIRMIARITYFAWNTRENLPQLDEYVEATTKHIETKLQAMPDFSDLEIAMIQVFRIMSRVTNNAMDEYRVIVGGLATRTQTHSYLGGSSLSKRFLVCYSYPESTTADVQFSTKPSVAKNRVSCLIKTL</sequence>